<reference evidence="1" key="1">
    <citation type="submission" date="2020-01" db="EMBL/GenBank/DDBJ databases">
        <authorList>
            <person name="Richard D."/>
        </authorList>
    </citation>
    <scope>NUCLEOTIDE SEQUENCE</scope>
    <source>
        <strain evidence="1">JP541</strain>
    </source>
</reference>
<keyword evidence="1" id="KW-0031">Aminopeptidase</keyword>
<dbReference type="EMBL" id="JAABFR010000946">
    <property type="protein sequence ID" value="MBD4336904.1"/>
    <property type="molecule type" value="Genomic_DNA"/>
</dbReference>
<sequence length="92" mass="10475">KGARFTPKNYSDEVEAKIQHYKKEGYKLPMRSALRTEEQLAGIRASAKINTALLDYLSENIREGMSTAEIDHMVYCFTTDHDAIPAPFMYEG</sequence>
<comment type="caution">
    <text evidence="1">The sequence shown here is derived from an EMBL/GenBank/DDBJ whole genome shotgun (WGS) entry which is preliminary data.</text>
</comment>
<evidence type="ECO:0000313" key="2">
    <source>
        <dbReference type="Proteomes" id="UP000653002"/>
    </source>
</evidence>
<keyword evidence="1" id="KW-0378">Hydrolase</keyword>
<dbReference type="Gene3D" id="3.90.230.10">
    <property type="entry name" value="Creatinase/methionine aminopeptidase superfamily"/>
    <property type="match status" value="1"/>
</dbReference>
<proteinExistence type="predicted"/>
<organism evidence="1 2">
    <name type="scientific">Xanthomonas citri pv. citri</name>
    <dbReference type="NCBI Taxonomy" id="611301"/>
    <lineage>
        <taxon>Bacteria</taxon>
        <taxon>Pseudomonadati</taxon>
        <taxon>Pseudomonadota</taxon>
        <taxon>Gammaproteobacteria</taxon>
        <taxon>Lysobacterales</taxon>
        <taxon>Lysobacteraceae</taxon>
        <taxon>Xanthomonas</taxon>
    </lineage>
</organism>
<keyword evidence="1" id="KW-0645">Protease</keyword>
<dbReference type="InterPro" id="IPR036005">
    <property type="entry name" value="Creatinase/aminopeptidase-like"/>
</dbReference>
<dbReference type="Proteomes" id="UP000653002">
    <property type="component" value="Unassembled WGS sequence"/>
</dbReference>
<name>A0A8I0GYS8_XANCI</name>
<feature type="non-terminal residue" evidence="1">
    <location>
        <position position="1"/>
    </location>
</feature>
<protein>
    <submittedName>
        <fullName evidence="1">Methionine aminopeptidase</fullName>
    </submittedName>
</protein>
<gene>
    <name evidence="1" type="ORF">GUH15_12720</name>
</gene>
<dbReference type="AlphaFoldDB" id="A0A8I0GYS8"/>
<evidence type="ECO:0000313" key="1">
    <source>
        <dbReference type="EMBL" id="MBD4336904.1"/>
    </source>
</evidence>
<dbReference type="GO" id="GO:0004177">
    <property type="term" value="F:aminopeptidase activity"/>
    <property type="evidence" value="ECO:0007669"/>
    <property type="project" value="UniProtKB-KW"/>
</dbReference>
<dbReference type="SUPFAM" id="SSF55920">
    <property type="entry name" value="Creatinase/aminopeptidase"/>
    <property type="match status" value="1"/>
</dbReference>
<feature type="non-terminal residue" evidence="1">
    <location>
        <position position="92"/>
    </location>
</feature>
<accession>A0A8I0GYS8</accession>